<protein>
    <recommendedName>
        <fullName evidence="2">NAD(P)-binding domain-containing protein</fullName>
    </recommendedName>
</protein>
<dbReference type="InterPro" id="IPR036291">
    <property type="entry name" value="NAD(P)-bd_dom_sf"/>
</dbReference>
<dbReference type="FunCoup" id="A0A1V8SEX8">
    <property type="interactions" value="1236"/>
</dbReference>
<dbReference type="OrthoDB" id="10254604at2759"/>
<proteinExistence type="inferred from homology"/>
<evidence type="ECO:0000313" key="3">
    <source>
        <dbReference type="EMBL" id="OQN97639.1"/>
    </source>
</evidence>
<comment type="caution">
    <text evidence="3">The sequence shown here is derived from an EMBL/GenBank/DDBJ whole genome shotgun (WGS) entry which is preliminary data.</text>
</comment>
<dbReference type="EMBL" id="NAJO01000052">
    <property type="protein sequence ID" value="OQN97639.1"/>
    <property type="molecule type" value="Genomic_DNA"/>
</dbReference>
<dbReference type="Pfam" id="PF13460">
    <property type="entry name" value="NAD_binding_10"/>
    <property type="match status" value="1"/>
</dbReference>
<dbReference type="InParanoid" id="A0A1V8SEX8"/>
<dbReference type="AlphaFoldDB" id="A0A1V8SEX8"/>
<dbReference type="PANTHER" id="PTHR15020:SF50">
    <property type="entry name" value="UPF0659 PROTEIN YMR090W"/>
    <property type="match status" value="1"/>
</dbReference>
<comment type="similarity">
    <text evidence="1">Belongs to the avfA family.</text>
</comment>
<dbReference type="Proteomes" id="UP000192596">
    <property type="component" value="Unassembled WGS sequence"/>
</dbReference>
<dbReference type="PANTHER" id="PTHR15020">
    <property type="entry name" value="FLAVIN REDUCTASE-RELATED"/>
    <property type="match status" value="1"/>
</dbReference>
<accession>A0A1V8SEX8</accession>
<dbReference type="InterPro" id="IPR016040">
    <property type="entry name" value="NAD(P)-bd_dom"/>
</dbReference>
<evidence type="ECO:0000313" key="4">
    <source>
        <dbReference type="Proteomes" id="UP000192596"/>
    </source>
</evidence>
<dbReference type="Gene3D" id="3.40.50.720">
    <property type="entry name" value="NAD(P)-binding Rossmann-like Domain"/>
    <property type="match status" value="1"/>
</dbReference>
<gene>
    <name evidence="3" type="ORF">B0A48_16503</name>
</gene>
<feature type="domain" description="NAD(P)-binding" evidence="2">
    <location>
        <begin position="8"/>
        <end position="215"/>
    </location>
</feature>
<sequence length="251" mass="26726">MPTTLILGGSGKVALHLTRILIQPPYSHKVFSLIRSQDKVSQIRSLNAEPLVNSLEDLSASQLADVIKSTSASTIVWAAGAGGKGGAERTKTVDRDAAIRAMNATAQAGVKRFIMVSAVDIRDRSKPAPDWYNDDDREKSDQMWKALASYCQAKLEADVELVKGNEKRGLVYTIVRPSTLSDEKGTEKVEAGQVHIGKPISREDVAAVVAACVADEGTGGCVFDVVPGETGIEEAVKGVAKGKVDVFAGKY</sequence>
<keyword evidence="4" id="KW-1185">Reference proteome</keyword>
<dbReference type="STRING" id="1507870.A0A1V8SEX8"/>
<name>A0A1V8SEX8_9PEZI</name>
<organism evidence="3 4">
    <name type="scientific">Cryoendolithus antarcticus</name>
    <dbReference type="NCBI Taxonomy" id="1507870"/>
    <lineage>
        <taxon>Eukaryota</taxon>
        <taxon>Fungi</taxon>
        <taxon>Dikarya</taxon>
        <taxon>Ascomycota</taxon>
        <taxon>Pezizomycotina</taxon>
        <taxon>Dothideomycetes</taxon>
        <taxon>Dothideomycetidae</taxon>
        <taxon>Cladosporiales</taxon>
        <taxon>Cladosporiaceae</taxon>
        <taxon>Cryoendolithus</taxon>
    </lineage>
</organism>
<evidence type="ECO:0000256" key="1">
    <source>
        <dbReference type="ARBA" id="ARBA00038376"/>
    </source>
</evidence>
<reference evidence="4" key="1">
    <citation type="submission" date="2017-03" db="EMBL/GenBank/DDBJ databases">
        <title>Genomes of endolithic fungi from Antarctica.</title>
        <authorList>
            <person name="Coleine C."/>
            <person name="Masonjones S."/>
            <person name="Stajich J.E."/>
        </authorList>
    </citation>
    <scope>NUCLEOTIDE SEQUENCE [LARGE SCALE GENOMIC DNA]</scope>
    <source>
        <strain evidence="4">CCFEE 5527</strain>
    </source>
</reference>
<dbReference type="SUPFAM" id="SSF51735">
    <property type="entry name" value="NAD(P)-binding Rossmann-fold domains"/>
    <property type="match status" value="1"/>
</dbReference>
<evidence type="ECO:0000259" key="2">
    <source>
        <dbReference type="Pfam" id="PF13460"/>
    </source>
</evidence>